<dbReference type="SUPFAM" id="SSF52540">
    <property type="entry name" value="P-loop containing nucleoside triphosphate hydrolases"/>
    <property type="match status" value="1"/>
</dbReference>
<name>A0A212T4V7_9MICO</name>
<dbReference type="Proteomes" id="UP000198122">
    <property type="component" value="Unassembled WGS sequence"/>
</dbReference>
<dbReference type="RefSeq" id="WP_159461816.1">
    <property type="nucleotide sequence ID" value="NZ_FYEZ01000001.1"/>
</dbReference>
<dbReference type="Pfam" id="PF13671">
    <property type="entry name" value="AAA_33"/>
    <property type="match status" value="1"/>
</dbReference>
<reference evidence="1 2" key="1">
    <citation type="submission" date="2017-06" db="EMBL/GenBank/DDBJ databases">
        <authorList>
            <person name="Kim H.J."/>
            <person name="Triplett B.A."/>
        </authorList>
    </citation>
    <scope>NUCLEOTIDE SEQUENCE [LARGE SCALE GENOMIC DNA]</scope>
    <source>
        <strain evidence="1 2">DSM 22179</strain>
    </source>
</reference>
<protein>
    <submittedName>
        <fullName evidence="1">Predicted kinase</fullName>
    </submittedName>
</protein>
<gene>
    <name evidence="1" type="ORF">SAMN05445756_0366</name>
</gene>
<accession>A0A212T4V7</accession>
<evidence type="ECO:0000313" key="1">
    <source>
        <dbReference type="EMBL" id="SNC60866.1"/>
    </source>
</evidence>
<dbReference type="GO" id="GO:0016301">
    <property type="term" value="F:kinase activity"/>
    <property type="evidence" value="ECO:0007669"/>
    <property type="project" value="UniProtKB-KW"/>
</dbReference>
<evidence type="ECO:0000313" key="2">
    <source>
        <dbReference type="Proteomes" id="UP000198122"/>
    </source>
</evidence>
<dbReference type="AlphaFoldDB" id="A0A212T4V7"/>
<dbReference type="InterPro" id="IPR027417">
    <property type="entry name" value="P-loop_NTPase"/>
</dbReference>
<dbReference type="Gene3D" id="3.40.50.300">
    <property type="entry name" value="P-loop containing nucleotide triphosphate hydrolases"/>
    <property type="match status" value="1"/>
</dbReference>
<dbReference type="OrthoDB" id="2639622at2"/>
<keyword evidence="1" id="KW-0808">Transferase</keyword>
<proteinExistence type="predicted"/>
<dbReference type="EMBL" id="FYEZ01000001">
    <property type="protein sequence ID" value="SNC60866.1"/>
    <property type="molecule type" value="Genomic_DNA"/>
</dbReference>
<sequence>MLRTVHLFLGLAGSGKSTLARQLAADGAAVRFTLDEWMIRLYPGLGIDAPGYGERASAARELIWSVAEQVLVTGADVVLDWNSWSRERRAWAVERAGAVGAQVVLHVLGVSIDLASSRAADRTAAGAPHSHAVTRAGNVHLERLIEPPDESEGLVIVRH</sequence>
<organism evidence="1 2">
    <name type="scientific">Kytococcus aerolatus</name>
    <dbReference type="NCBI Taxonomy" id="592308"/>
    <lineage>
        <taxon>Bacteria</taxon>
        <taxon>Bacillati</taxon>
        <taxon>Actinomycetota</taxon>
        <taxon>Actinomycetes</taxon>
        <taxon>Micrococcales</taxon>
        <taxon>Kytococcaceae</taxon>
        <taxon>Kytococcus</taxon>
    </lineage>
</organism>
<keyword evidence="2" id="KW-1185">Reference proteome</keyword>
<keyword evidence="1" id="KW-0418">Kinase</keyword>